<reference evidence="2" key="1">
    <citation type="journal article" date="2023" name="G3 (Bethesda)">
        <title>Genome assembly and association tests identify interacting loci associated with vigor, precocity, and sex in interspecific pistachio rootstocks.</title>
        <authorList>
            <person name="Palmer W."/>
            <person name="Jacygrad E."/>
            <person name="Sagayaradj S."/>
            <person name="Cavanaugh K."/>
            <person name="Han R."/>
            <person name="Bertier L."/>
            <person name="Beede B."/>
            <person name="Kafkas S."/>
            <person name="Golino D."/>
            <person name="Preece J."/>
            <person name="Michelmore R."/>
        </authorList>
    </citation>
    <scope>NUCLEOTIDE SEQUENCE [LARGE SCALE GENOMIC DNA]</scope>
</reference>
<dbReference type="Proteomes" id="UP001164250">
    <property type="component" value="Chromosome 3"/>
</dbReference>
<evidence type="ECO:0000313" key="2">
    <source>
        <dbReference type="Proteomes" id="UP001164250"/>
    </source>
</evidence>
<sequence>MDVLGVHHQIIKSKKHKNKRSKKGIKVVYISSPMKVNTCASNFRALVQELTGKDSDVDASASRFVENPNPNKLVDDQDAVGSDHLMGLLSESSPTISGSDMELVDDVFMPHREGSFLGMFSSNFFSDLPFQFNHPIRSFDSV</sequence>
<comment type="caution">
    <text evidence="1">The sequence shown here is derived from an EMBL/GenBank/DDBJ whole genome shotgun (WGS) entry which is preliminary data.</text>
</comment>
<accession>A0ACC1BU59</accession>
<evidence type="ECO:0000313" key="1">
    <source>
        <dbReference type="EMBL" id="KAJ0102474.1"/>
    </source>
</evidence>
<protein>
    <submittedName>
        <fullName evidence="1">Uncharacterized protein</fullName>
    </submittedName>
</protein>
<dbReference type="EMBL" id="CM047899">
    <property type="protein sequence ID" value="KAJ0102474.1"/>
    <property type="molecule type" value="Genomic_DNA"/>
</dbReference>
<keyword evidence="2" id="KW-1185">Reference proteome</keyword>
<proteinExistence type="predicted"/>
<gene>
    <name evidence="1" type="ORF">Patl1_05316</name>
</gene>
<name>A0ACC1BU59_9ROSI</name>
<organism evidence="1 2">
    <name type="scientific">Pistacia atlantica</name>
    <dbReference type="NCBI Taxonomy" id="434234"/>
    <lineage>
        <taxon>Eukaryota</taxon>
        <taxon>Viridiplantae</taxon>
        <taxon>Streptophyta</taxon>
        <taxon>Embryophyta</taxon>
        <taxon>Tracheophyta</taxon>
        <taxon>Spermatophyta</taxon>
        <taxon>Magnoliopsida</taxon>
        <taxon>eudicotyledons</taxon>
        <taxon>Gunneridae</taxon>
        <taxon>Pentapetalae</taxon>
        <taxon>rosids</taxon>
        <taxon>malvids</taxon>
        <taxon>Sapindales</taxon>
        <taxon>Anacardiaceae</taxon>
        <taxon>Pistacia</taxon>
    </lineage>
</organism>